<evidence type="ECO:0000256" key="5">
    <source>
        <dbReference type="ARBA" id="ARBA00022691"/>
    </source>
</evidence>
<name>C9MVV9_9FUSO</name>
<dbReference type="InterPro" id="IPR023397">
    <property type="entry name" value="SAM-dep_MeTrfase_MraW_recog"/>
</dbReference>
<reference evidence="6 7" key="1">
    <citation type="submission" date="2009-09" db="EMBL/GenBank/DDBJ databases">
        <authorList>
            <person name="Weinstock G."/>
            <person name="Sodergren E."/>
            <person name="Clifton S."/>
            <person name="Fulton L."/>
            <person name="Fulton B."/>
            <person name="Courtney L."/>
            <person name="Fronick C."/>
            <person name="Harrison M."/>
            <person name="Strong C."/>
            <person name="Farmer C."/>
            <person name="Delahaunty K."/>
            <person name="Markovic C."/>
            <person name="Hall O."/>
            <person name="Minx P."/>
            <person name="Tomlinson C."/>
            <person name="Mitreva M."/>
            <person name="Nelson J."/>
            <person name="Hou S."/>
            <person name="Wollam A."/>
            <person name="Pepin K.H."/>
            <person name="Johnson M."/>
            <person name="Bhonagiri V."/>
            <person name="Nash W.E."/>
            <person name="Warren W."/>
            <person name="Chinwalla A."/>
            <person name="Mardis E.R."/>
            <person name="Wilson R.K."/>
        </authorList>
    </citation>
    <scope>NUCLEOTIDE SEQUENCE [LARGE SCALE GENOMIC DNA]</scope>
    <source>
        <strain evidence="6 7">F0254</strain>
    </source>
</reference>
<sequence>MELADIVIKSIGKSMKRHPAKRTFQAIRIFVNKELEVLSETLDKAVKLLNKNGRLLVITFHSLEDRIVKEKFREYEDPCTCPKDIPICVCNKKSLGKIITKKPIIAKKIELEENNRAHSAKLRIFERSE</sequence>
<comment type="caution">
    <text evidence="6">The sequence shown here is derived from an EMBL/GenBank/DDBJ whole genome shotgun (WGS) entry which is preliminary data.</text>
</comment>
<dbReference type="Gene3D" id="3.40.50.150">
    <property type="entry name" value="Vaccinia Virus protein VP39"/>
    <property type="match status" value="1"/>
</dbReference>
<dbReference type="HOGENOM" id="CLU_038422_4_0_0"/>
<dbReference type="Proteomes" id="UP000006233">
    <property type="component" value="Unassembled WGS sequence"/>
</dbReference>
<keyword evidence="5" id="KW-0949">S-adenosyl-L-methionine</keyword>
<protein>
    <submittedName>
        <fullName evidence="6">Putative MraW methylase family</fullName>
    </submittedName>
</protein>
<evidence type="ECO:0000313" key="7">
    <source>
        <dbReference type="Proteomes" id="UP000006233"/>
    </source>
</evidence>
<dbReference type="Pfam" id="PF01795">
    <property type="entry name" value="Methyltransf_5"/>
    <property type="match status" value="1"/>
</dbReference>
<proteinExistence type="inferred from homology"/>
<gene>
    <name evidence="6" type="ORF">GCWU000323_00398</name>
</gene>
<dbReference type="GO" id="GO:0070475">
    <property type="term" value="P:rRNA base methylation"/>
    <property type="evidence" value="ECO:0007669"/>
    <property type="project" value="TreeGrafter"/>
</dbReference>
<evidence type="ECO:0000256" key="3">
    <source>
        <dbReference type="ARBA" id="ARBA00022603"/>
    </source>
</evidence>
<dbReference type="GO" id="GO:0071424">
    <property type="term" value="F:rRNA (cytosine-N4-)-methyltransferase activity"/>
    <property type="evidence" value="ECO:0007669"/>
    <property type="project" value="TreeGrafter"/>
</dbReference>
<keyword evidence="3 6" id="KW-0489">Methyltransferase</keyword>
<dbReference type="Gene3D" id="1.10.150.170">
    <property type="entry name" value="Putative methyltransferase TM0872, insert domain"/>
    <property type="match status" value="1"/>
</dbReference>
<accession>C9MVV9</accession>
<keyword evidence="2" id="KW-0698">rRNA processing</keyword>
<evidence type="ECO:0000256" key="2">
    <source>
        <dbReference type="ARBA" id="ARBA00022552"/>
    </source>
</evidence>
<organism evidence="6 7">
    <name type="scientific">Leptotrichia hofstadii F0254</name>
    <dbReference type="NCBI Taxonomy" id="634994"/>
    <lineage>
        <taxon>Bacteria</taxon>
        <taxon>Fusobacteriati</taxon>
        <taxon>Fusobacteriota</taxon>
        <taxon>Fusobacteriia</taxon>
        <taxon>Fusobacteriales</taxon>
        <taxon>Leptotrichiaceae</taxon>
        <taxon>Leptotrichia</taxon>
    </lineage>
</organism>
<evidence type="ECO:0000256" key="4">
    <source>
        <dbReference type="ARBA" id="ARBA00022679"/>
    </source>
</evidence>
<evidence type="ECO:0000313" key="6">
    <source>
        <dbReference type="EMBL" id="EEX75149.1"/>
    </source>
</evidence>
<dbReference type="eggNOG" id="COG0275">
    <property type="taxonomic scope" value="Bacteria"/>
</dbReference>
<dbReference type="PANTHER" id="PTHR11265:SF0">
    <property type="entry name" value="12S RRNA N4-METHYLCYTIDINE METHYLTRANSFERASE"/>
    <property type="match status" value="1"/>
</dbReference>
<dbReference type="STRING" id="634994.GCWU000323_00398"/>
<dbReference type="SUPFAM" id="SSF81799">
    <property type="entry name" value="Putative methyltransferase TM0872, insert domain"/>
    <property type="match status" value="1"/>
</dbReference>
<dbReference type="InterPro" id="IPR029063">
    <property type="entry name" value="SAM-dependent_MTases_sf"/>
</dbReference>
<dbReference type="AlphaFoldDB" id="C9MVV9"/>
<evidence type="ECO:0000256" key="1">
    <source>
        <dbReference type="ARBA" id="ARBA00010396"/>
    </source>
</evidence>
<comment type="similarity">
    <text evidence="1">Belongs to the methyltransferase superfamily. RsmH family.</text>
</comment>
<dbReference type="GO" id="GO:0005737">
    <property type="term" value="C:cytoplasm"/>
    <property type="evidence" value="ECO:0007669"/>
    <property type="project" value="TreeGrafter"/>
</dbReference>
<dbReference type="SUPFAM" id="SSF53335">
    <property type="entry name" value="S-adenosyl-L-methionine-dependent methyltransferases"/>
    <property type="match status" value="1"/>
</dbReference>
<dbReference type="InterPro" id="IPR002903">
    <property type="entry name" value="RsmH"/>
</dbReference>
<dbReference type="PANTHER" id="PTHR11265">
    <property type="entry name" value="S-ADENOSYL-METHYLTRANSFERASE MRAW"/>
    <property type="match status" value="1"/>
</dbReference>
<keyword evidence="4" id="KW-0808">Transferase</keyword>
<dbReference type="EMBL" id="ACVB02000007">
    <property type="protein sequence ID" value="EEX75149.1"/>
    <property type="molecule type" value="Genomic_DNA"/>
</dbReference>